<sequence length="72" mass="7664">MTLDRGHTRDALAGDIGPTAWLRAVADRFPPVSGLQADQIEEPSARPVAGELRDALRKLAAEATNDPRPSSS</sequence>
<gene>
    <name evidence="1" type="ORF">AB0H04_32060</name>
</gene>
<reference evidence="1 2" key="1">
    <citation type="submission" date="2024-06" db="EMBL/GenBank/DDBJ databases">
        <title>The Natural Products Discovery Center: Release of the First 8490 Sequenced Strains for Exploring Actinobacteria Biosynthetic Diversity.</title>
        <authorList>
            <person name="Kalkreuter E."/>
            <person name="Kautsar S.A."/>
            <person name="Yang D."/>
            <person name="Bader C.D."/>
            <person name="Teijaro C.N."/>
            <person name="Fluegel L."/>
            <person name="Davis C.M."/>
            <person name="Simpson J.R."/>
            <person name="Lauterbach L."/>
            <person name="Steele A.D."/>
            <person name="Gui C."/>
            <person name="Meng S."/>
            <person name="Li G."/>
            <person name="Viehrig K."/>
            <person name="Ye F."/>
            <person name="Su P."/>
            <person name="Kiefer A.F."/>
            <person name="Nichols A."/>
            <person name="Cepeda A.J."/>
            <person name="Yan W."/>
            <person name="Fan B."/>
            <person name="Jiang Y."/>
            <person name="Adhikari A."/>
            <person name="Zheng C.-J."/>
            <person name="Schuster L."/>
            <person name="Cowan T.M."/>
            <person name="Smanski M.J."/>
            <person name="Chevrette M.G."/>
            <person name="De Carvalho L.P.S."/>
            <person name="Shen B."/>
        </authorList>
    </citation>
    <scope>NUCLEOTIDE SEQUENCE [LARGE SCALE GENOMIC DNA]</scope>
    <source>
        <strain evidence="1 2">NPDC020594</strain>
    </source>
</reference>
<evidence type="ECO:0000313" key="1">
    <source>
        <dbReference type="EMBL" id="MEU5711444.1"/>
    </source>
</evidence>
<proteinExistence type="predicted"/>
<protein>
    <submittedName>
        <fullName evidence="1">Uncharacterized protein</fullName>
    </submittedName>
</protein>
<dbReference type="EMBL" id="JBFAEG010000027">
    <property type="protein sequence ID" value="MEU5711444.1"/>
    <property type="molecule type" value="Genomic_DNA"/>
</dbReference>
<keyword evidence="2" id="KW-1185">Reference proteome</keyword>
<organism evidence="1 2">
    <name type="scientific">Streptomyces flaveolus</name>
    <dbReference type="NCBI Taxonomy" id="67297"/>
    <lineage>
        <taxon>Bacteria</taxon>
        <taxon>Bacillati</taxon>
        <taxon>Actinomycetota</taxon>
        <taxon>Actinomycetes</taxon>
        <taxon>Kitasatosporales</taxon>
        <taxon>Streptomycetaceae</taxon>
        <taxon>Streptomyces</taxon>
    </lineage>
</organism>
<name>A0ABV3AHL7_9ACTN</name>
<evidence type="ECO:0000313" key="2">
    <source>
        <dbReference type="Proteomes" id="UP001551011"/>
    </source>
</evidence>
<comment type="caution">
    <text evidence="1">The sequence shown here is derived from an EMBL/GenBank/DDBJ whole genome shotgun (WGS) entry which is preliminary data.</text>
</comment>
<accession>A0ABV3AHL7</accession>
<dbReference type="Proteomes" id="UP001551011">
    <property type="component" value="Unassembled WGS sequence"/>
</dbReference>